<gene>
    <name evidence="1" type="ORF">CCAP1982_LOCUS11329</name>
</gene>
<proteinExistence type="predicted"/>
<dbReference type="Proteomes" id="UP000606786">
    <property type="component" value="Unassembled WGS sequence"/>
</dbReference>
<reference evidence="1" key="1">
    <citation type="submission" date="2020-11" db="EMBL/GenBank/DDBJ databases">
        <authorList>
            <person name="Whitehead M."/>
        </authorList>
    </citation>
    <scope>NUCLEOTIDE SEQUENCE</scope>
    <source>
        <strain evidence="1">EGII</strain>
    </source>
</reference>
<accession>A0A811UV80</accession>
<sequence>MYCFLYPTIYGSTGYLNGFHATSKENEVLDGLQNHVQTVDVKGAGFKDTELGFKLLIYI</sequence>
<dbReference type="EMBL" id="CAJHJT010000034">
    <property type="protein sequence ID" value="CAD7002860.1"/>
    <property type="molecule type" value="Genomic_DNA"/>
</dbReference>
<keyword evidence="2" id="KW-1185">Reference proteome</keyword>
<evidence type="ECO:0000313" key="1">
    <source>
        <dbReference type="EMBL" id="CAD7002860.1"/>
    </source>
</evidence>
<dbReference type="AlphaFoldDB" id="A0A811UV80"/>
<protein>
    <submittedName>
        <fullName evidence="1">(Mediterranean fruit fly) hypothetical protein</fullName>
    </submittedName>
</protein>
<evidence type="ECO:0000313" key="2">
    <source>
        <dbReference type="Proteomes" id="UP000606786"/>
    </source>
</evidence>
<organism evidence="1 2">
    <name type="scientific">Ceratitis capitata</name>
    <name type="common">Mediterranean fruit fly</name>
    <name type="synonym">Tephritis capitata</name>
    <dbReference type="NCBI Taxonomy" id="7213"/>
    <lineage>
        <taxon>Eukaryota</taxon>
        <taxon>Metazoa</taxon>
        <taxon>Ecdysozoa</taxon>
        <taxon>Arthropoda</taxon>
        <taxon>Hexapoda</taxon>
        <taxon>Insecta</taxon>
        <taxon>Pterygota</taxon>
        <taxon>Neoptera</taxon>
        <taxon>Endopterygota</taxon>
        <taxon>Diptera</taxon>
        <taxon>Brachycera</taxon>
        <taxon>Muscomorpha</taxon>
        <taxon>Tephritoidea</taxon>
        <taxon>Tephritidae</taxon>
        <taxon>Ceratitis</taxon>
        <taxon>Ceratitis</taxon>
    </lineage>
</organism>
<comment type="caution">
    <text evidence="1">The sequence shown here is derived from an EMBL/GenBank/DDBJ whole genome shotgun (WGS) entry which is preliminary data.</text>
</comment>
<name>A0A811UV80_CERCA</name>